<name>A0A8J2LAJ9_9HEXA</name>
<dbReference type="InterPro" id="IPR002018">
    <property type="entry name" value="CarbesteraseB"/>
</dbReference>
<keyword evidence="2" id="KW-0325">Glycoprotein</keyword>
<protein>
    <recommendedName>
        <fullName evidence="3">Carboxylesterase type B domain-containing protein</fullName>
    </recommendedName>
</protein>
<evidence type="ECO:0000256" key="1">
    <source>
        <dbReference type="ARBA" id="ARBA00005964"/>
    </source>
</evidence>
<evidence type="ECO:0000313" key="5">
    <source>
        <dbReference type="Proteomes" id="UP000708208"/>
    </source>
</evidence>
<dbReference type="OrthoDB" id="19653at2759"/>
<dbReference type="EMBL" id="CAJVCH010548694">
    <property type="protein sequence ID" value="CAG7828757.1"/>
    <property type="molecule type" value="Genomic_DNA"/>
</dbReference>
<gene>
    <name evidence="4" type="ORF">AFUS01_LOCUS38662</name>
</gene>
<evidence type="ECO:0000259" key="3">
    <source>
        <dbReference type="Pfam" id="PF00135"/>
    </source>
</evidence>
<evidence type="ECO:0000256" key="2">
    <source>
        <dbReference type="ARBA" id="ARBA00023180"/>
    </source>
</evidence>
<organism evidence="4 5">
    <name type="scientific">Allacma fusca</name>
    <dbReference type="NCBI Taxonomy" id="39272"/>
    <lineage>
        <taxon>Eukaryota</taxon>
        <taxon>Metazoa</taxon>
        <taxon>Ecdysozoa</taxon>
        <taxon>Arthropoda</taxon>
        <taxon>Hexapoda</taxon>
        <taxon>Collembola</taxon>
        <taxon>Symphypleona</taxon>
        <taxon>Sminthuridae</taxon>
        <taxon>Allacma</taxon>
    </lineage>
</organism>
<dbReference type="Pfam" id="PF00135">
    <property type="entry name" value="COesterase"/>
    <property type="match status" value="1"/>
</dbReference>
<accession>A0A8J2LAJ9</accession>
<comment type="similarity">
    <text evidence="1">Belongs to the type-B carboxylesterase/lipase family.</text>
</comment>
<dbReference type="AlphaFoldDB" id="A0A8J2LAJ9"/>
<reference evidence="4" key="1">
    <citation type="submission" date="2021-06" db="EMBL/GenBank/DDBJ databases">
        <authorList>
            <person name="Hodson N. C."/>
            <person name="Mongue J. A."/>
            <person name="Jaron S. K."/>
        </authorList>
    </citation>
    <scope>NUCLEOTIDE SEQUENCE</scope>
</reference>
<evidence type="ECO:0000313" key="4">
    <source>
        <dbReference type="EMBL" id="CAG7828757.1"/>
    </source>
</evidence>
<comment type="caution">
    <text evidence="4">The sequence shown here is derived from an EMBL/GenBank/DDBJ whole genome shotgun (WGS) entry which is preliminary data.</text>
</comment>
<feature type="domain" description="Carboxylesterase type B" evidence="3">
    <location>
        <begin position="1"/>
        <end position="78"/>
    </location>
</feature>
<keyword evidence="5" id="KW-1185">Reference proteome</keyword>
<sequence length="95" mass="10518">MLSPQTKGLFQKAIALSGTAGSSSWSFSPAEKAHFKSKQIAEFFHCPTEYPALLTTCLQRVPASEILSSVKYDVEFMPALFPHREGYMFAPTLES</sequence>
<proteinExistence type="inferred from homology"/>
<dbReference type="InterPro" id="IPR051093">
    <property type="entry name" value="Neuroligin/BSAL"/>
</dbReference>
<dbReference type="PANTHER" id="PTHR43903">
    <property type="entry name" value="NEUROLIGIN"/>
    <property type="match status" value="1"/>
</dbReference>
<feature type="non-terminal residue" evidence="4">
    <location>
        <position position="95"/>
    </location>
</feature>
<dbReference type="Proteomes" id="UP000708208">
    <property type="component" value="Unassembled WGS sequence"/>
</dbReference>